<dbReference type="EMBL" id="AWWV01007102">
    <property type="protein sequence ID" value="OMO98327.1"/>
    <property type="molecule type" value="Genomic_DNA"/>
</dbReference>
<evidence type="ECO:0000313" key="1">
    <source>
        <dbReference type="EMBL" id="OMO98327.1"/>
    </source>
</evidence>
<keyword evidence="2" id="KW-1185">Reference proteome</keyword>
<dbReference type="GO" id="GO:0042138">
    <property type="term" value="P:meiotic DNA double-strand break formation"/>
    <property type="evidence" value="ECO:0007669"/>
    <property type="project" value="EnsemblPlants"/>
</dbReference>
<protein>
    <recommendedName>
        <fullName evidence="3">Multipolar spindle 1</fullName>
    </recommendedName>
</protein>
<dbReference type="OMA" id="DEHWINE"/>
<dbReference type="GO" id="GO:0048236">
    <property type="term" value="P:plant-type sporogenesis"/>
    <property type="evidence" value="ECO:0007669"/>
    <property type="project" value="EnsemblPlants"/>
</dbReference>
<reference evidence="1 2" key="1">
    <citation type="submission" date="2013-09" db="EMBL/GenBank/DDBJ databases">
        <title>Corchorus capsularis genome sequencing.</title>
        <authorList>
            <person name="Alam M."/>
            <person name="Haque M.S."/>
            <person name="Islam M.S."/>
            <person name="Emdad E.M."/>
            <person name="Islam M.M."/>
            <person name="Ahmed B."/>
            <person name="Halim A."/>
            <person name="Hossen Q.M.M."/>
            <person name="Hossain M.Z."/>
            <person name="Ahmed R."/>
            <person name="Khan M.M."/>
            <person name="Islam R."/>
            <person name="Rashid M.M."/>
            <person name="Khan S.A."/>
            <person name="Rahman M.S."/>
            <person name="Alam M."/>
        </authorList>
    </citation>
    <scope>NUCLEOTIDE SEQUENCE [LARGE SCALE GENOMIC DNA]</scope>
    <source>
        <strain evidence="2">cv. CVL-1</strain>
        <tissue evidence="1">Whole seedling</tissue>
    </source>
</reference>
<dbReference type="InterPro" id="IPR037500">
    <property type="entry name" value="Msp1"/>
</dbReference>
<dbReference type="GO" id="GO:0009553">
    <property type="term" value="P:embryo sac development"/>
    <property type="evidence" value="ECO:0007669"/>
    <property type="project" value="EnsemblPlants"/>
</dbReference>
<name>A0A1R3JUF4_COCAP</name>
<dbReference type="GO" id="GO:0000212">
    <property type="term" value="P:meiotic spindle organization"/>
    <property type="evidence" value="ECO:0007669"/>
    <property type="project" value="EnsemblPlants"/>
</dbReference>
<dbReference type="PANTHER" id="PTHR35768">
    <property type="entry name" value="PROTEIN MULTIPOLAR SPINDLE 1"/>
    <property type="match status" value="1"/>
</dbReference>
<dbReference type="AlphaFoldDB" id="A0A1R3JUF4"/>
<gene>
    <name evidence="1" type="ORF">CCACVL1_04251</name>
</gene>
<evidence type="ECO:0008006" key="3">
    <source>
        <dbReference type="Google" id="ProtNLM"/>
    </source>
</evidence>
<dbReference type="Gramene" id="OMO98327">
    <property type="protein sequence ID" value="OMO98327"/>
    <property type="gene ID" value="CCACVL1_04251"/>
</dbReference>
<comment type="caution">
    <text evidence="1">The sequence shown here is derived from an EMBL/GenBank/DDBJ whole genome shotgun (WGS) entry which is preliminary data.</text>
</comment>
<evidence type="ECO:0000313" key="2">
    <source>
        <dbReference type="Proteomes" id="UP000188268"/>
    </source>
</evidence>
<dbReference type="Proteomes" id="UP000188268">
    <property type="component" value="Unassembled WGS sequence"/>
</dbReference>
<dbReference type="OrthoDB" id="1913471at2759"/>
<dbReference type="STRING" id="210143.A0A1R3JUF4"/>
<proteinExistence type="predicted"/>
<sequence>MASTNDESLKIAIAISLLRSKLIRHPPPPPSQSDALKWKRKAKERKQEILRLRDDLKEAEDASQCDLFPQAASCKCYFFDKLGILSPNRVGDASDRRFNDVLRRRFLRQVRLKERRKTAGSSLKRHFCLNITGFNDEDQAEQLRAAVDFLVDLCDTSSPVQVSKFENWSHQAVDFILATESFDSVVFEEWAASLVQARKALEVLENRNGLYALYMDRVTGELAKIVGQVPLLQKLNSDIIDALFR</sequence>
<dbReference type="PANTHER" id="PTHR35768:SF1">
    <property type="entry name" value="PROTEIN MULTIPOLAR SPINDLE 1"/>
    <property type="match status" value="1"/>
</dbReference>
<accession>A0A1R3JUF4</accession>
<dbReference type="GO" id="GO:0007140">
    <property type="term" value="P:male meiotic nuclear division"/>
    <property type="evidence" value="ECO:0007669"/>
    <property type="project" value="EnsemblPlants"/>
</dbReference>
<dbReference type="GO" id="GO:0009555">
    <property type="term" value="P:pollen development"/>
    <property type="evidence" value="ECO:0007669"/>
    <property type="project" value="EnsemblPlants"/>
</dbReference>
<dbReference type="GO" id="GO:0051026">
    <property type="term" value="P:chiasma assembly"/>
    <property type="evidence" value="ECO:0007669"/>
    <property type="project" value="EnsemblPlants"/>
</dbReference>
<organism evidence="1 2">
    <name type="scientific">Corchorus capsularis</name>
    <name type="common">Jute</name>
    <dbReference type="NCBI Taxonomy" id="210143"/>
    <lineage>
        <taxon>Eukaryota</taxon>
        <taxon>Viridiplantae</taxon>
        <taxon>Streptophyta</taxon>
        <taxon>Embryophyta</taxon>
        <taxon>Tracheophyta</taxon>
        <taxon>Spermatophyta</taxon>
        <taxon>Magnoliopsida</taxon>
        <taxon>eudicotyledons</taxon>
        <taxon>Gunneridae</taxon>
        <taxon>Pentapetalae</taxon>
        <taxon>rosids</taxon>
        <taxon>malvids</taxon>
        <taxon>Malvales</taxon>
        <taxon>Malvaceae</taxon>
        <taxon>Grewioideae</taxon>
        <taxon>Apeibeae</taxon>
        <taxon>Corchorus</taxon>
    </lineage>
</organism>